<dbReference type="EMBL" id="JAFDVH010000022">
    <property type="protein sequence ID" value="KAG7456950.1"/>
    <property type="molecule type" value="Genomic_DNA"/>
</dbReference>
<evidence type="ECO:0000256" key="2">
    <source>
        <dbReference type="SAM" id="SignalP"/>
    </source>
</evidence>
<sequence length="137" mass="14737">MFFFLVLVGYFSLSYGQFTTPGPETTAVATMIFTTPPSTDPTTATPQTTTATTPGFTITTTPAYTTTSTTHSVTTPTTTTTTVQVSLPVVVGLRASVTSTVELNQETIQPFITQLSYIIPQYLIGPYRITVKNIRPA</sequence>
<feature type="region of interest" description="Disordered" evidence="1">
    <location>
        <begin position="37"/>
        <end position="57"/>
    </location>
</feature>
<evidence type="ECO:0000313" key="3">
    <source>
        <dbReference type="EMBL" id="KAG7456950.1"/>
    </source>
</evidence>
<dbReference type="AlphaFoldDB" id="A0A9D3PEV7"/>
<comment type="caution">
    <text evidence="3">The sequence shown here is derived from an EMBL/GenBank/DDBJ whole genome shotgun (WGS) entry which is preliminary data.</text>
</comment>
<reference evidence="3" key="1">
    <citation type="submission" date="2021-01" db="EMBL/GenBank/DDBJ databases">
        <authorList>
            <person name="Zahm M."/>
            <person name="Roques C."/>
            <person name="Cabau C."/>
            <person name="Klopp C."/>
            <person name="Donnadieu C."/>
            <person name="Jouanno E."/>
            <person name="Lampietro C."/>
            <person name="Louis A."/>
            <person name="Herpin A."/>
            <person name="Echchiki A."/>
            <person name="Berthelot C."/>
            <person name="Parey E."/>
            <person name="Roest-Crollius H."/>
            <person name="Braasch I."/>
            <person name="Postlethwait J."/>
            <person name="Bobe J."/>
            <person name="Montfort J."/>
            <person name="Bouchez O."/>
            <person name="Begum T."/>
            <person name="Mejri S."/>
            <person name="Adams A."/>
            <person name="Chen W.-J."/>
            <person name="Guiguen Y."/>
        </authorList>
    </citation>
    <scope>NUCLEOTIDE SEQUENCE</scope>
    <source>
        <strain evidence="3">YG-15Mar2019-1</strain>
        <tissue evidence="3">Brain</tissue>
    </source>
</reference>
<feature type="signal peptide" evidence="2">
    <location>
        <begin position="1"/>
        <end position="16"/>
    </location>
</feature>
<evidence type="ECO:0000256" key="1">
    <source>
        <dbReference type="SAM" id="MobiDB-lite"/>
    </source>
</evidence>
<gene>
    <name evidence="3" type="ORF">MATL_G00241290</name>
</gene>
<keyword evidence="4" id="KW-1185">Reference proteome</keyword>
<dbReference type="Proteomes" id="UP001046870">
    <property type="component" value="Chromosome 22"/>
</dbReference>
<feature type="chain" id="PRO_5039411852" evidence="2">
    <location>
        <begin position="17"/>
        <end position="137"/>
    </location>
</feature>
<organism evidence="3 4">
    <name type="scientific">Megalops atlanticus</name>
    <name type="common">Tarpon</name>
    <name type="synonym">Clupea gigantea</name>
    <dbReference type="NCBI Taxonomy" id="7932"/>
    <lineage>
        <taxon>Eukaryota</taxon>
        <taxon>Metazoa</taxon>
        <taxon>Chordata</taxon>
        <taxon>Craniata</taxon>
        <taxon>Vertebrata</taxon>
        <taxon>Euteleostomi</taxon>
        <taxon>Actinopterygii</taxon>
        <taxon>Neopterygii</taxon>
        <taxon>Teleostei</taxon>
        <taxon>Elopiformes</taxon>
        <taxon>Megalopidae</taxon>
        <taxon>Megalops</taxon>
    </lineage>
</organism>
<proteinExistence type="predicted"/>
<accession>A0A9D3PEV7</accession>
<evidence type="ECO:0000313" key="4">
    <source>
        <dbReference type="Proteomes" id="UP001046870"/>
    </source>
</evidence>
<keyword evidence="2" id="KW-0732">Signal</keyword>
<name>A0A9D3PEV7_MEGAT</name>
<dbReference type="OrthoDB" id="8964293at2759"/>
<protein>
    <submittedName>
        <fullName evidence="3">Uncharacterized protein</fullName>
    </submittedName>
</protein>